<comment type="caution">
    <text evidence="4">The sequence shown here is derived from an EMBL/GenBank/DDBJ whole genome shotgun (WGS) entry which is preliminary data.</text>
</comment>
<dbReference type="PANTHER" id="PTHR14879:SF5">
    <property type="entry name" value="RING-TYPE DOMAIN-CONTAINING PROTEIN"/>
    <property type="match status" value="1"/>
</dbReference>
<dbReference type="InterPro" id="IPR051728">
    <property type="entry name" value="RING-FYVE_E3_ubiquitin-ligase"/>
</dbReference>
<dbReference type="EMBL" id="CAUYUJ010016316">
    <property type="protein sequence ID" value="CAK0863921.1"/>
    <property type="molecule type" value="Genomic_DNA"/>
</dbReference>
<dbReference type="Proteomes" id="UP001189429">
    <property type="component" value="Unassembled WGS sequence"/>
</dbReference>
<evidence type="ECO:0000313" key="4">
    <source>
        <dbReference type="EMBL" id="CAK0863921.1"/>
    </source>
</evidence>
<gene>
    <name evidence="4" type="ORF">PCOR1329_LOCUS51941</name>
</gene>
<keyword evidence="5" id="KW-1185">Reference proteome</keyword>
<protein>
    <recommendedName>
        <fullName evidence="3">RING-type domain-containing protein</fullName>
    </recommendedName>
</protein>
<evidence type="ECO:0000256" key="2">
    <source>
        <dbReference type="SAM" id="MobiDB-lite"/>
    </source>
</evidence>
<keyword evidence="1" id="KW-0863">Zinc-finger</keyword>
<dbReference type="PROSITE" id="PS50089">
    <property type="entry name" value="ZF_RING_2"/>
    <property type="match status" value="1"/>
</dbReference>
<reference evidence="4" key="1">
    <citation type="submission" date="2023-10" db="EMBL/GenBank/DDBJ databases">
        <authorList>
            <person name="Chen Y."/>
            <person name="Shah S."/>
            <person name="Dougan E. K."/>
            <person name="Thang M."/>
            <person name="Chan C."/>
        </authorList>
    </citation>
    <scope>NUCLEOTIDE SEQUENCE [LARGE SCALE GENOMIC DNA]</scope>
</reference>
<dbReference type="SMART" id="SM00184">
    <property type="entry name" value="RING"/>
    <property type="match status" value="1"/>
</dbReference>
<feature type="compositionally biased region" description="Polar residues" evidence="2">
    <location>
        <begin position="19"/>
        <end position="29"/>
    </location>
</feature>
<feature type="domain" description="RING-type" evidence="3">
    <location>
        <begin position="44"/>
        <end position="89"/>
    </location>
</feature>
<keyword evidence="1" id="KW-0862">Zinc</keyword>
<organism evidence="4 5">
    <name type="scientific">Prorocentrum cordatum</name>
    <dbReference type="NCBI Taxonomy" id="2364126"/>
    <lineage>
        <taxon>Eukaryota</taxon>
        <taxon>Sar</taxon>
        <taxon>Alveolata</taxon>
        <taxon>Dinophyceae</taxon>
        <taxon>Prorocentrales</taxon>
        <taxon>Prorocentraceae</taxon>
        <taxon>Prorocentrum</taxon>
    </lineage>
</organism>
<dbReference type="Pfam" id="PF13920">
    <property type="entry name" value="zf-C3HC4_3"/>
    <property type="match status" value="1"/>
</dbReference>
<dbReference type="InterPro" id="IPR001841">
    <property type="entry name" value="Znf_RING"/>
</dbReference>
<keyword evidence="1" id="KW-0479">Metal-binding</keyword>
<accession>A0ABN9UUY0</accession>
<dbReference type="PANTHER" id="PTHR14879">
    <property type="entry name" value="CASPASE REGULATOR, RING FINGER DOMAIN-CONTAINING"/>
    <property type="match status" value="1"/>
</dbReference>
<dbReference type="SUPFAM" id="SSF57850">
    <property type="entry name" value="RING/U-box"/>
    <property type="match status" value="1"/>
</dbReference>
<evidence type="ECO:0000313" key="5">
    <source>
        <dbReference type="Proteomes" id="UP001189429"/>
    </source>
</evidence>
<name>A0ABN9UUY0_9DINO</name>
<sequence length="115" mass="12717">MAADQAPSSPLLNSRKRSTPNFSGGQTSLDRPEGFERDAFSNDCRVCFEKPVRVVLLPCRHGGLCEDCYKGTLFSRPPHRGGRQCPFCRQTIQEAVQLCPLPGEALQYGYGVKVL</sequence>
<feature type="compositionally biased region" description="Polar residues" evidence="2">
    <location>
        <begin position="1"/>
        <end position="12"/>
    </location>
</feature>
<proteinExistence type="predicted"/>
<evidence type="ECO:0000259" key="3">
    <source>
        <dbReference type="PROSITE" id="PS50089"/>
    </source>
</evidence>
<dbReference type="Gene3D" id="3.30.40.10">
    <property type="entry name" value="Zinc/RING finger domain, C3HC4 (zinc finger)"/>
    <property type="match status" value="1"/>
</dbReference>
<dbReference type="InterPro" id="IPR013083">
    <property type="entry name" value="Znf_RING/FYVE/PHD"/>
</dbReference>
<evidence type="ECO:0000256" key="1">
    <source>
        <dbReference type="PROSITE-ProRule" id="PRU00175"/>
    </source>
</evidence>
<feature type="region of interest" description="Disordered" evidence="2">
    <location>
        <begin position="1"/>
        <end position="34"/>
    </location>
</feature>